<keyword evidence="2 7" id="KW-0813">Transport</keyword>
<sequence>MQLSGIDVIFKGVNLQRLMGGLIVTGQIAFVSIVFSILFGLILGIVMTSKNKIIYGILKLYLESMRIIPLLVWLFIIYFGVAKGFDLHIDSETTTIIVFVIWGTAEMMDIVRGAIISLPKIQGESAKALGLDTIQVYRYVLLPQAVRRIAPAAVNLITRMIKTTSLAIFIEVAEVLKIGRQIIEFSSRKNPMAPFWVYLFIFFLYFIICYPITLLSKKMEKKWAV</sequence>
<accession>A0A510JHR7</accession>
<dbReference type="PANTHER" id="PTHR30614:SF36">
    <property type="entry name" value="ABC TRANSPORTER MEMBRANE-SPANNING PERMEASE-GLUTAMINE TRANSPORT"/>
    <property type="match status" value="1"/>
</dbReference>
<keyword evidence="5 7" id="KW-1133">Transmembrane helix</keyword>
<keyword evidence="3" id="KW-1003">Cell membrane</keyword>
<comment type="similarity">
    <text evidence="7">Belongs to the binding-protein-dependent transport system permease family.</text>
</comment>
<dbReference type="KEGG" id="lhf:JCM16775_0118"/>
<evidence type="ECO:0000256" key="5">
    <source>
        <dbReference type="ARBA" id="ARBA00022989"/>
    </source>
</evidence>
<feature type="transmembrane region" description="Helical" evidence="7">
    <location>
        <begin position="195"/>
        <end position="215"/>
    </location>
</feature>
<dbReference type="GO" id="GO:0022857">
    <property type="term" value="F:transmembrane transporter activity"/>
    <property type="evidence" value="ECO:0007669"/>
    <property type="project" value="InterPro"/>
</dbReference>
<proteinExistence type="inferred from homology"/>
<name>A0A510JHR7_9FUSO</name>
<dbReference type="AlphaFoldDB" id="A0A510JHR7"/>
<keyword evidence="10" id="KW-1185">Reference proteome</keyword>
<evidence type="ECO:0000259" key="8">
    <source>
        <dbReference type="PROSITE" id="PS50928"/>
    </source>
</evidence>
<feature type="domain" description="ABC transmembrane type-1" evidence="8">
    <location>
        <begin position="22"/>
        <end position="216"/>
    </location>
</feature>
<dbReference type="NCBIfam" id="TIGR01726">
    <property type="entry name" value="HEQRo_perm_3TM"/>
    <property type="match status" value="1"/>
</dbReference>
<comment type="subcellular location">
    <subcellularLocation>
        <location evidence="1 7">Cell membrane</location>
        <topology evidence="1 7">Multi-pass membrane protein</topology>
    </subcellularLocation>
</comment>
<dbReference type="RefSeq" id="WP_026745427.1">
    <property type="nucleotide sequence ID" value="NZ_AP019823.1"/>
</dbReference>
<evidence type="ECO:0000256" key="3">
    <source>
        <dbReference type="ARBA" id="ARBA00022475"/>
    </source>
</evidence>
<dbReference type="InterPro" id="IPR043429">
    <property type="entry name" value="ArtM/GltK/GlnP/TcyL/YhdX-like"/>
</dbReference>
<gene>
    <name evidence="9" type="ORF">JCM16775_0118</name>
</gene>
<dbReference type="InterPro" id="IPR000515">
    <property type="entry name" value="MetI-like"/>
</dbReference>
<evidence type="ECO:0000256" key="4">
    <source>
        <dbReference type="ARBA" id="ARBA00022692"/>
    </source>
</evidence>
<dbReference type="PANTHER" id="PTHR30614">
    <property type="entry name" value="MEMBRANE COMPONENT OF AMINO ACID ABC TRANSPORTER"/>
    <property type="match status" value="1"/>
</dbReference>
<dbReference type="SUPFAM" id="SSF161098">
    <property type="entry name" value="MetI-like"/>
    <property type="match status" value="1"/>
</dbReference>
<dbReference type="CDD" id="cd06261">
    <property type="entry name" value="TM_PBP2"/>
    <property type="match status" value="1"/>
</dbReference>
<dbReference type="Gene3D" id="1.10.3720.10">
    <property type="entry name" value="MetI-like"/>
    <property type="match status" value="1"/>
</dbReference>
<keyword evidence="4 7" id="KW-0812">Transmembrane</keyword>
<feature type="transmembrane region" description="Helical" evidence="7">
    <location>
        <begin position="20"/>
        <end position="46"/>
    </location>
</feature>
<dbReference type="EMBL" id="AP019823">
    <property type="protein sequence ID" value="BBM37443.1"/>
    <property type="molecule type" value="Genomic_DNA"/>
</dbReference>
<dbReference type="GO" id="GO:0006865">
    <property type="term" value="P:amino acid transport"/>
    <property type="evidence" value="ECO:0007669"/>
    <property type="project" value="TreeGrafter"/>
</dbReference>
<dbReference type="PROSITE" id="PS50928">
    <property type="entry name" value="ABC_TM1"/>
    <property type="match status" value="1"/>
</dbReference>
<protein>
    <submittedName>
        <fullName evidence="9">Polar amino acid ABC transporter innermembrane protein</fullName>
    </submittedName>
</protein>
<evidence type="ECO:0000256" key="1">
    <source>
        <dbReference type="ARBA" id="ARBA00004651"/>
    </source>
</evidence>
<dbReference type="InterPro" id="IPR035906">
    <property type="entry name" value="MetI-like_sf"/>
</dbReference>
<evidence type="ECO:0000313" key="10">
    <source>
        <dbReference type="Proteomes" id="UP000321892"/>
    </source>
</evidence>
<organism evidence="9 10">
    <name type="scientific">Leptotrichia hofstadii</name>
    <dbReference type="NCBI Taxonomy" id="157688"/>
    <lineage>
        <taxon>Bacteria</taxon>
        <taxon>Fusobacteriati</taxon>
        <taxon>Fusobacteriota</taxon>
        <taxon>Fusobacteriia</taxon>
        <taxon>Fusobacteriales</taxon>
        <taxon>Leptotrichiaceae</taxon>
        <taxon>Leptotrichia</taxon>
    </lineage>
</organism>
<dbReference type="Proteomes" id="UP000321892">
    <property type="component" value="Chromosome"/>
</dbReference>
<evidence type="ECO:0000313" key="9">
    <source>
        <dbReference type="EMBL" id="BBM37443.1"/>
    </source>
</evidence>
<dbReference type="Pfam" id="PF00528">
    <property type="entry name" value="BPD_transp_1"/>
    <property type="match status" value="1"/>
</dbReference>
<feature type="transmembrane region" description="Helical" evidence="7">
    <location>
        <begin position="67"/>
        <end position="85"/>
    </location>
</feature>
<evidence type="ECO:0000256" key="7">
    <source>
        <dbReference type="RuleBase" id="RU363032"/>
    </source>
</evidence>
<keyword evidence="6 7" id="KW-0472">Membrane</keyword>
<dbReference type="InterPro" id="IPR010065">
    <property type="entry name" value="AA_ABC_transptr_permease_3TM"/>
</dbReference>
<evidence type="ECO:0000256" key="6">
    <source>
        <dbReference type="ARBA" id="ARBA00023136"/>
    </source>
</evidence>
<reference evidence="9 10" key="1">
    <citation type="submission" date="2019-07" db="EMBL/GenBank/DDBJ databases">
        <title>Complete Genome Sequence of Leptotrichia hofstadii Strain JCM16775.</title>
        <authorList>
            <person name="Watanabe S."/>
            <person name="Cui L."/>
        </authorList>
    </citation>
    <scope>NUCLEOTIDE SEQUENCE [LARGE SCALE GENOMIC DNA]</scope>
    <source>
        <strain evidence="9 10">JCM16775</strain>
    </source>
</reference>
<dbReference type="OrthoDB" id="92598at2"/>
<dbReference type="GO" id="GO:0043190">
    <property type="term" value="C:ATP-binding cassette (ABC) transporter complex"/>
    <property type="evidence" value="ECO:0007669"/>
    <property type="project" value="InterPro"/>
</dbReference>
<evidence type="ECO:0000256" key="2">
    <source>
        <dbReference type="ARBA" id="ARBA00022448"/>
    </source>
</evidence>